<name>A0ABW2PI76_9BACL</name>
<protein>
    <submittedName>
        <fullName evidence="2">Uncharacterized protein</fullName>
    </submittedName>
</protein>
<keyword evidence="1" id="KW-0732">Signal</keyword>
<reference evidence="3" key="1">
    <citation type="journal article" date="2019" name="Int. J. Syst. Evol. Microbiol.">
        <title>The Global Catalogue of Microorganisms (GCM) 10K type strain sequencing project: providing services to taxonomists for standard genome sequencing and annotation.</title>
        <authorList>
            <consortium name="The Broad Institute Genomics Platform"/>
            <consortium name="The Broad Institute Genome Sequencing Center for Infectious Disease"/>
            <person name="Wu L."/>
            <person name="Ma J."/>
        </authorList>
    </citation>
    <scope>NUCLEOTIDE SEQUENCE [LARGE SCALE GENOMIC DNA]</scope>
    <source>
        <strain evidence="3">CCUG 55590</strain>
    </source>
</reference>
<keyword evidence="3" id="KW-1185">Reference proteome</keyword>
<comment type="caution">
    <text evidence="2">The sequence shown here is derived from an EMBL/GenBank/DDBJ whole genome shotgun (WGS) entry which is preliminary data.</text>
</comment>
<dbReference type="RefSeq" id="WP_214786981.1">
    <property type="nucleotide sequence ID" value="NZ_JANIEL010000066.1"/>
</dbReference>
<evidence type="ECO:0000313" key="3">
    <source>
        <dbReference type="Proteomes" id="UP001596439"/>
    </source>
</evidence>
<dbReference type="Proteomes" id="UP001596439">
    <property type="component" value="Unassembled WGS sequence"/>
</dbReference>
<proteinExistence type="predicted"/>
<evidence type="ECO:0000256" key="1">
    <source>
        <dbReference type="SAM" id="SignalP"/>
    </source>
</evidence>
<sequence length="166" mass="19094">MKQFKRVSAMALFALIGFALFHYATESKTRSAAWTTEAATHHFKNILEAQREAIEAHTPLENIERTKLSHEDDVVRLLLGQRDWVEQFHYTIQEVQVDEKGGFLYANAYVTRNLQFESGVTTGLGDEMTIQLTSPNETIEEVELDNHSVTQSGQPFFKRWISRVFD</sequence>
<feature type="signal peptide" evidence="1">
    <location>
        <begin position="1"/>
        <end position="24"/>
    </location>
</feature>
<gene>
    <name evidence="2" type="ORF">ACFQO8_03485</name>
</gene>
<evidence type="ECO:0000313" key="2">
    <source>
        <dbReference type="EMBL" id="MFC7389192.1"/>
    </source>
</evidence>
<accession>A0ABW2PI76</accession>
<organism evidence="2 3">
    <name type="scientific">Exiguobacterium aestuarii</name>
    <dbReference type="NCBI Taxonomy" id="273527"/>
    <lineage>
        <taxon>Bacteria</taxon>
        <taxon>Bacillati</taxon>
        <taxon>Bacillota</taxon>
        <taxon>Bacilli</taxon>
        <taxon>Bacillales</taxon>
        <taxon>Bacillales Family XII. Incertae Sedis</taxon>
        <taxon>Exiguobacterium</taxon>
    </lineage>
</organism>
<dbReference type="EMBL" id="JBHTCE010000001">
    <property type="protein sequence ID" value="MFC7389192.1"/>
    <property type="molecule type" value="Genomic_DNA"/>
</dbReference>
<feature type="chain" id="PRO_5045536079" evidence="1">
    <location>
        <begin position="25"/>
        <end position="166"/>
    </location>
</feature>